<reference evidence="1" key="1">
    <citation type="submission" date="2022-07" db="EMBL/GenBank/DDBJ databases">
        <title>Genome Sequence of Phlebia brevispora.</title>
        <authorList>
            <person name="Buettner E."/>
        </authorList>
    </citation>
    <scope>NUCLEOTIDE SEQUENCE</scope>
    <source>
        <strain evidence="1">MPL23</strain>
    </source>
</reference>
<evidence type="ECO:0000313" key="1">
    <source>
        <dbReference type="EMBL" id="KAJ3555108.1"/>
    </source>
</evidence>
<keyword evidence="2" id="KW-1185">Reference proteome</keyword>
<dbReference type="EMBL" id="JANHOG010000364">
    <property type="protein sequence ID" value="KAJ3555108.1"/>
    <property type="molecule type" value="Genomic_DNA"/>
</dbReference>
<dbReference type="Proteomes" id="UP001148662">
    <property type="component" value="Unassembled WGS sequence"/>
</dbReference>
<accession>A0ACC1T7H2</accession>
<proteinExistence type="predicted"/>
<gene>
    <name evidence="1" type="ORF">NM688_g2761</name>
</gene>
<organism evidence="1 2">
    <name type="scientific">Phlebia brevispora</name>
    <dbReference type="NCBI Taxonomy" id="194682"/>
    <lineage>
        <taxon>Eukaryota</taxon>
        <taxon>Fungi</taxon>
        <taxon>Dikarya</taxon>
        <taxon>Basidiomycota</taxon>
        <taxon>Agaricomycotina</taxon>
        <taxon>Agaricomycetes</taxon>
        <taxon>Polyporales</taxon>
        <taxon>Meruliaceae</taxon>
        <taxon>Phlebia</taxon>
    </lineage>
</organism>
<protein>
    <submittedName>
        <fullName evidence="1">Uncharacterized protein</fullName>
    </submittedName>
</protein>
<name>A0ACC1T7H2_9APHY</name>
<evidence type="ECO:0000313" key="2">
    <source>
        <dbReference type="Proteomes" id="UP001148662"/>
    </source>
</evidence>
<sequence>MGAAIPSRDTAAEQVRALMLRKEGIEAELEAQFTILNAHNCTMQTPLVDEEGFPRADIDIYAVRHARVRIIELRNDHKAVMDDILKGLQGVYNPDLVLNTPATADVAANASGLQPFARVDGVAPGSPAATAGLIREDLILAFGSLTRASFSSNSLQPLATLVATQENQEISVKVLRSGQEIVELTFVPRKGWGGRGLLGCHIVPHST</sequence>
<comment type="caution">
    <text evidence="1">The sequence shown here is derived from an EMBL/GenBank/DDBJ whole genome shotgun (WGS) entry which is preliminary data.</text>
</comment>